<dbReference type="SMART" id="SM00325">
    <property type="entry name" value="RhoGEF"/>
    <property type="match status" value="1"/>
</dbReference>
<dbReference type="Pfam" id="PF00621">
    <property type="entry name" value="RhoGEF"/>
    <property type="match status" value="1"/>
</dbReference>
<dbReference type="InterPro" id="IPR011993">
    <property type="entry name" value="PH-like_dom_sf"/>
</dbReference>
<organism evidence="3">
    <name type="scientific">Lichtheimia ramosa</name>
    <dbReference type="NCBI Taxonomy" id="688394"/>
    <lineage>
        <taxon>Eukaryota</taxon>
        <taxon>Fungi</taxon>
        <taxon>Fungi incertae sedis</taxon>
        <taxon>Mucoromycota</taxon>
        <taxon>Mucoromycotina</taxon>
        <taxon>Mucoromycetes</taxon>
        <taxon>Mucorales</taxon>
        <taxon>Lichtheimiaceae</taxon>
        <taxon>Lichtheimia</taxon>
    </lineage>
</organism>
<dbReference type="InterPro" id="IPR000219">
    <property type="entry name" value="DH_dom"/>
</dbReference>
<sequence>MSISPALALHSFSTLEKKSTSTTTSDNSSSSKASSKQPSIRSNSSTHTGDSNSISESLSPAGASSTFAEVPSRSSIVIDYQNVNTDQLAILDDLGYVDDDDKGLLDYEAQHRKRHHIIEQIHQSEKAYSETLDLIMTQFYQPLMTAAKNNSFDLLGTRKPPCTEREAQYLFGNMKQIQALQHQFLTSLEDRLRIWGPTQILTDIFQTWHQSIQVYMSYFENYRLSIATHEQLQKYQPFRKFIENAQNELTGAHQGKTLLSLLQLPAACPSRYTQLVSKLYEATPPLHPDYTNLRSCRRQFINMTEKLKPTLQSMDNMDQVVLVHQALTGAPFTIKAHRRLILHQPPTRLEPRTIILFSDMIVLARPSTSTLSRRQSNKSTLQYKNHIDLDHIARIVVLPGDGEPAGAIQITVFDHDTDIAPQIFVLRTPQPHDWVKVITKAMEKRAHLRQNNLTDTFLPGIAIGNNSNNNSPRKVSTAGQSATSSSNSSKGSSSSSHHHSRRRGSQTVEEKLLQNVFTG</sequence>
<dbReference type="GO" id="GO:0005737">
    <property type="term" value="C:cytoplasm"/>
    <property type="evidence" value="ECO:0007669"/>
    <property type="project" value="TreeGrafter"/>
</dbReference>
<evidence type="ECO:0000313" key="3">
    <source>
        <dbReference type="EMBL" id="CDS05709.1"/>
    </source>
</evidence>
<protein>
    <recommendedName>
        <fullName evidence="2">DH domain-containing protein</fullName>
    </recommendedName>
</protein>
<dbReference type="OrthoDB" id="660555at2759"/>
<dbReference type="InterPro" id="IPR035899">
    <property type="entry name" value="DBL_dom_sf"/>
</dbReference>
<dbReference type="EMBL" id="LK023317">
    <property type="protein sequence ID" value="CDS05709.1"/>
    <property type="molecule type" value="Genomic_DNA"/>
</dbReference>
<dbReference type="GO" id="GO:0005085">
    <property type="term" value="F:guanyl-nucleotide exchange factor activity"/>
    <property type="evidence" value="ECO:0007669"/>
    <property type="project" value="InterPro"/>
</dbReference>
<feature type="domain" description="DH" evidence="2">
    <location>
        <begin position="113"/>
        <end position="310"/>
    </location>
</feature>
<reference evidence="3" key="1">
    <citation type="journal article" date="2014" name="Genome Announc.">
        <title>De novo whole-genome sequence and genome annotation of Lichtheimia ramosa.</title>
        <authorList>
            <person name="Linde J."/>
            <person name="Schwartze V."/>
            <person name="Binder U."/>
            <person name="Lass-Florl C."/>
            <person name="Voigt K."/>
            <person name="Horn F."/>
        </authorList>
    </citation>
    <scope>NUCLEOTIDE SEQUENCE</scope>
    <source>
        <strain evidence="3">JMRC FSU:6197</strain>
    </source>
</reference>
<evidence type="ECO:0000259" key="2">
    <source>
        <dbReference type="PROSITE" id="PS50010"/>
    </source>
</evidence>
<feature type="region of interest" description="Disordered" evidence="1">
    <location>
        <begin position="464"/>
        <end position="519"/>
    </location>
</feature>
<dbReference type="PANTHER" id="PTHR12673:SF159">
    <property type="entry name" value="LD03170P"/>
    <property type="match status" value="1"/>
</dbReference>
<dbReference type="InterPro" id="IPR051092">
    <property type="entry name" value="FYVE_RhoGEF_PH"/>
</dbReference>
<dbReference type="Gene3D" id="1.20.900.10">
    <property type="entry name" value="Dbl homology (DH) domain"/>
    <property type="match status" value="1"/>
</dbReference>
<evidence type="ECO:0000256" key="1">
    <source>
        <dbReference type="SAM" id="MobiDB-lite"/>
    </source>
</evidence>
<dbReference type="Gene3D" id="2.30.29.30">
    <property type="entry name" value="Pleckstrin-homology domain (PH domain)/Phosphotyrosine-binding domain (PTB)"/>
    <property type="match status" value="1"/>
</dbReference>
<feature type="compositionally biased region" description="Polar residues" evidence="1">
    <location>
        <begin position="43"/>
        <end position="66"/>
    </location>
</feature>
<feature type="compositionally biased region" description="Low complexity" evidence="1">
    <location>
        <begin position="20"/>
        <end position="42"/>
    </location>
</feature>
<proteinExistence type="predicted"/>
<dbReference type="PANTHER" id="PTHR12673">
    <property type="entry name" value="FACIOGENITAL DYSPLASIA PROTEIN"/>
    <property type="match status" value="1"/>
</dbReference>
<dbReference type="PROSITE" id="PS50010">
    <property type="entry name" value="DH_2"/>
    <property type="match status" value="1"/>
</dbReference>
<name>A0A077WEZ2_9FUNG</name>
<gene>
    <name evidence="3" type="ORF">LRAMOSA08237</name>
</gene>
<dbReference type="AlphaFoldDB" id="A0A077WEZ2"/>
<dbReference type="SUPFAM" id="SSF48065">
    <property type="entry name" value="DBL homology domain (DH-domain)"/>
    <property type="match status" value="1"/>
</dbReference>
<accession>A0A077WEZ2</accession>
<feature type="region of interest" description="Disordered" evidence="1">
    <location>
        <begin position="14"/>
        <end position="66"/>
    </location>
</feature>
<feature type="compositionally biased region" description="Low complexity" evidence="1">
    <location>
        <begin position="465"/>
        <end position="495"/>
    </location>
</feature>